<dbReference type="PANTHER" id="PTHR33021:SF547">
    <property type="entry name" value="OS03G0758500 PROTEIN"/>
    <property type="match status" value="1"/>
</dbReference>
<dbReference type="SUPFAM" id="SSF49503">
    <property type="entry name" value="Cupredoxins"/>
    <property type="match status" value="1"/>
</dbReference>
<dbReference type="Gene3D" id="2.60.40.420">
    <property type="entry name" value="Cupredoxins - blue copper proteins"/>
    <property type="match status" value="1"/>
</dbReference>
<dbReference type="PROSITE" id="PS51485">
    <property type="entry name" value="PHYTOCYANIN"/>
    <property type="match status" value="1"/>
</dbReference>
<evidence type="ECO:0000256" key="1">
    <source>
        <dbReference type="SAM" id="Phobius"/>
    </source>
</evidence>
<dbReference type="InterPro" id="IPR008972">
    <property type="entry name" value="Cupredoxin"/>
</dbReference>
<dbReference type="InterPro" id="IPR039391">
    <property type="entry name" value="Phytocyanin-like"/>
</dbReference>
<keyword evidence="1" id="KW-0812">Transmembrane</keyword>
<dbReference type="AlphaFoldDB" id="A0A2I0AWH2"/>
<feature type="transmembrane region" description="Helical" evidence="1">
    <location>
        <begin position="85"/>
        <end position="107"/>
    </location>
</feature>
<evidence type="ECO:0000313" key="3">
    <source>
        <dbReference type="EMBL" id="PKA59866.1"/>
    </source>
</evidence>
<keyword evidence="1" id="KW-1133">Transmembrane helix</keyword>
<dbReference type="InterPro" id="IPR003245">
    <property type="entry name" value="Phytocyanin_dom"/>
</dbReference>
<feature type="domain" description="Phytocyanin" evidence="2">
    <location>
        <begin position="1"/>
        <end position="62"/>
    </location>
</feature>
<dbReference type="GO" id="GO:0005886">
    <property type="term" value="C:plasma membrane"/>
    <property type="evidence" value="ECO:0007669"/>
    <property type="project" value="TreeGrafter"/>
</dbReference>
<protein>
    <submittedName>
        <fullName evidence="3">Lamin-like protein</fullName>
    </submittedName>
</protein>
<gene>
    <name evidence="3" type="ORF">AXF42_Ash015924</name>
</gene>
<keyword evidence="1" id="KW-0472">Membrane</keyword>
<dbReference type="PANTHER" id="PTHR33021">
    <property type="entry name" value="BLUE COPPER PROTEIN"/>
    <property type="match status" value="1"/>
</dbReference>
<dbReference type="GO" id="GO:0009055">
    <property type="term" value="F:electron transfer activity"/>
    <property type="evidence" value="ECO:0007669"/>
    <property type="project" value="InterPro"/>
</dbReference>
<dbReference type="Pfam" id="PF02298">
    <property type="entry name" value="Cu_bind_like"/>
    <property type="match status" value="1"/>
</dbReference>
<dbReference type="STRING" id="1088818.A0A2I0AWH2"/>
<name>A0A2I0AWH2_9ASPA</name>
<accession>A0A2I0AWH2</accession>
<keyword evidence="4" id="KW-1185">Reference proteome</keyword>
<dbReference type="Proteomes" id="UP000236161">
    <property type="component" value="Unassembled WGS sequence"/>
</dbReference>
<reference evidence="3 4" key="1">
    <citation type="journal article" date="2017" name="Nature">
        <title>The Apostasia genome and the evolution of orchids.</title>
        <authorList>
            <person name="Zhang G.Q."/>
            <person name="Liu K.W."/>
            <person name="Li Z."/>
            <person name="Lohaus R."/>
            <person name="Hsiao Y.Y."/>
            <person name="Niu S.C."/>
            <person name="Wang J.Y."/>
            <person name="Lin Y.C."/>
            <person name="Xu Q."/>
            <person name="Chen L.J."/>
            <person name="Yoshida K."/>
            <person name="Fujiwara S."/>
            <person name="Wang Z.W."/>
            <person name="Zhang Y.Q."/>
            <person name="Mitsuda N."/>
            <person name="Wang M."/>
            <person name="Liu G.H."/>
            <person name="Pecoraro L."/>
            <person name="Huang H.X."/>
            <person name="Xiao X.J."/>
            <person name="Lin M."/>
            <person name="Wu X.Y."/>
            <person name="Wu W.L."/>
            <person name="Chen Y.Y."/>
            <person name="Chang S.B."/>
            <person name="Sakamoto S."/>
            <person name="Ohme-Takagi M."/>
            <person name="Yagi M."/>
            <person name="Zeng S.J."/>
            <person name="Shen C.Y."/>
            <person name="Yeh C.M."/>
            <person name="Luo Y.B."/>
            <person name="Tsai W.C."/>
            <person name="Van de Peer Y."/>
            <person name="Liu Z.J."/>
        </authorList>
    </citation>
    <scope>NUCLEOTIDE SEQUENCE [LARGE SCALE GENOMIC DNA]</scope>
    <source>
        <strain evidence="4">cv. Shenzhen</strain>
        <tissue evidence="3">Stem</tissue>
    </source>
</reference>
<organism evidence="3 4">
    <name type="scientific">Apostasia shenzhenica</name>
    <dbReference type="NCBI Taxonomy" id="1088818"/>
    <lineage>
        <taxon>Eukaryota</taxon>
        <taxon>Viridiplantae</taxon>
        <taxon>Streptophyta</taxon>
        <taxon>Embryophyta</taxon>
        <taxon>Tracheophyta</taxon>
        <taxon>Spermatophyta</taxon>
        <taxon>Magnoliopsida</taxon>
        <taxon>Liliopsida</taxon>
        <taxon>Asparagales</taxon>
        <taxon>Orchidaceae</taxon>
        <taxon>Apostasioideae</taxon>
        <taxon>Apostasia</taxon>
    </lineage>
</organism>
<proteinExistence type="predicted"/>
<sequence>MHNVVQVSASDYERCATDHPISSWSAGRSYLTQLKAAGRYYYICSRGNFCNAGMKIAVVVAQRPAPAHSRFESSAESYSRRSGGAAVLVGSMVAGSVAWGICAAGSLL</sequence>
<dbReference type="EMBL" id="KZ451943">
    <property type="protein sequence ID" value="PKA59866.1"/>
    <property type="molecule type" value="Genomic_DNA"/>
</dbReference>
<evidence type="ECO:0000259" key="2">
    <source>
        <dbReference type="PROSITE" id="PS51485"/>
    </source>
</evidence>
<dbReference type="OrthoDB" id="5421909at2759"/>
<evidence type="ECO:0000313" key="4">
    <source>
        <dbReference type="Proteomes" id="UP000236161"/>
    </source>
</evidence>